<dbReference type="EMBL" id="FPBT01000031">
    <property type="protein sequence ID" value="SFU67666.1"/>
    <property type="molecule type" value="Genomic_DNA"/>
</dbReference>
<evidence type="ECO:0000313" key="3">
    <source>
        <dbReference type="Proteomes" id="UP000198817"/>
    </source>
</evidence>
<reference evidence="2 3" key="1">
    <citation type="submission" date="2016-10" db="EMBL/GenBank/DDBJ databases">
        <authorList>
            <person name="de Groot N.N."/>
        </authorList>
    </citation>
    <scope>NUCLEOTIDE SEQUENCE [LARGE SCALE GENOMIC DNA]</scope>
    <source>
        <strain evidence="2 3">KHGC13</strain>
    </source>
</reference>
<dbReference type="Pfam" id="PF13155">
    <property type="entry name" value="Toprim_2"/>
    <property type="match status" value="1"/>
</dbReference>
<feature type="domain" description="DUF3991" evidence="1">
    <location>
        <begin position="119"/>
        <end position="188"/>
    </location>
</feature>
<keyword evidence="3" id="KW-1185">Reference proteome</keyword>
<gene>
    <name evidence="2" type="ORF">SAMN05216508_1319</name>
</gene>
<name>A0A1I7I4I2_9FIRM</name>
<dbReference type="Gene3D" id="3.40.1360.10">
    <property type="match status" value="1"/>
</dbReference>
<dbReference type="SUPFAM" id="SSF57783">
    <property type="entry name" value="Zinc beta-ribbon"/>
    <property type="match status" value="1"/>
</dbReference>
<dbReference type="Pfam" id="PF13154">
    <property type="entry name" value="DUF3991"/>
    <property type="match status" value="1"/>
</dbReference>
<sequence length="312" mass="34784">MAGFTAKEIEHAREMDLLTYLRQNDPGNLIHISGGEYCTREHDSLKISNGKWMWWSRGFGGVSALDYLIKVKNVPFKEAVGMILGTEAEQPPFSFIPKDGKAKRLLLPEKAQDNHVVLRYLTGRGIDREILGKCIDEGLLYESLPSHSAVFLGLDENKKAGYAFFRGTGKDRIMGEAAGSDKHFSFRIEGTGKRVHIFEGAIDLLSYATIRKMNGERWNSDSLLSLGGVYGGAKVVKLPAALENYLDHHPGTEEIILRLDDDSAGRSAAASIIGRLNGRHHIRDEPPVHGKDYNEELMFLRTLQQKGETRFG</sequence>
<dbReference type="STRING" id="155865.SAMN05216515_13416"/>
<accession>A0A1I7I4I2</accession>
<dbReference type="Proteomes" id="UP000198817">
    <property type="component" value="Unassembled WGS sequence"/>
</dbReference>
<proteinExistence type="predicted"/>
<evidence type="ECO:0000259" key="1">
    <source>
        <dbReference type="Pfam" id="PF13154"/>
    </source>
</evidence>
<evidence type="ECO:0000313" key="2">
    <source>
        <dbReference type="EMBL" id="SFU67666.1"/>
    </source>
</evidence>
<dbReference type="RefSeq" id="WP_090471994.1">
    <property type="nucleotide sequence ID" value="NZ_FOWF01000034.1"/>
</dbReference>
<protein>
    <recommendedName>
        <fullName evidence="1">DUF3991 domain-containing protein</fullName>
    </recommendedName>
</protein>
<dbReference type="SUPFAM" id="SSF56731">
    <property type="entry name" value="DNA primase core"/>
    <property type="match status" value="1"/>
</dbReference>
<dbReference type="AlphaFoldDB" id="A0A1I7I4I2"/>
<dbReference type="OrthoDB" id="9802530at2"/>
<organism evidence="2 3">
    <name type="scientific">Eubacterium pyruvativorans</name>
    <dbReference type="NCBI Taxonomy" id="155865"/>
    <lineage>
        <taxon>Bacteria</taxon>
        <taxon>Bacillati</taxon>
        <taxon>Bacillota</taxon>
        <taxon>Clostridia</taxon>
        <taxon>Eubacteriales</taxon>
        <taxon>Eubacteriaceae</taxon>
        <taxon>Eubacterium</taxon>
    </lineage>
</organism>
<dbReference type="InterPro" id="IPR025054">
    <property type="entry name" value="DUF3991"/>
</dbReference>